<dbReference type="EMBL" id="REGN01006952">
    <property type="protein sequence ID" value="RNA07723.1"/>
    <property type="molecule type" value="Genomic_DNA"/>
</dbReference>
<evidence type="ECO:0000313" key="2">
    <source>
        <dbReference type="EMBL" id="RNA07723.1"/>
    </source>
</evidence>
<reference evidence="2 3" key="1">
    <citation type="journal article" date="2018" name="Sci. Rep.">
        <title>Genomic signatures of local adaptation to the degree of environmental predictability in rotifers.</title>
        <authorList>
            <person name="Franch-Gras L."/>
            <person name="Hahn C."/>
            <person name="Garcia-Roger E.M."/>
            <person name="Carmona M.J."/>
            <person name="Serra M."/>
            <person name="Gomez A."/>
        </authorList>
    </citation>
    <scope>NUCLEOTIDE SEQUENCE [LARGE SCALE GENOMIC DNA]</scope>
    <source>
        <strain evidence="2">HYR1</strain>
    </source>
</reference>
<protein>
    <recommendedName>
        <fullName evidence="4">Chitin-binding type-2 domain-containing protein</fullName>
    </recommendedName>
</protein>
<comment type="caution">
    <text evidence="2">The sequence shown here is derived from an EMBL/GenBank/DDBJ whole genome shotgun (WGS) entry which is preliminary data.</text>
</comment>
<evidence type="ECO:0000313" key="3">
    <source>
        <dbReference type="Proteomes" id="UP000276133"/>
    </source>
</evidence>
<accession>A0A3M7Q8N6</accession>
<gene>
    <name evidence="2" type="ORF">BpHYR1_031204</name>
</gene>
<keyword evidence="1" id="KW-0732">Signal</keyword>
<proteinExistence type="predicted"/>
<dbReference type="Proteomes" id="UP000276133">
    <property type="component" value="Unassembled WGS sequence"/>
</dbReference>
<dbReference type="AlphaFoldDB" id="A0A3M7Q8N6"/>
<organism evidence="2 3">
    <name type="scientific">Brachionus plicatilis</name>
    <name type="common">Marine rotifer</name>
    <name type="synonym">Brachionus muelleri</name>
    <dbReference type="NCBI Taxonomy" id="10195"/>
    <lineage>
        <taxon>Eukaryota</taxon>
        <taxon>Metazoa</taxon>
        <taxon>Spiralia</taxon>
        <taxon>Gnathifera</taxon>
        <taxon>Rotifera</taxon>
        <taxon>Eurotatoria</taxon>
        <taxon>Monogononta</taxon>
        <taxon>Pseudotrocha</taxon>
        <taxon>Ploima</taxon>
        <taxon>Brachionidae</taxon>
        <taxon>Brachionus</taxon>
    </lineage>
</organism>
<name>A0A3M7Q8N6_BRAPC</name>
<dbReference type="OrthoDB" id="9987187at2759"/>
<evidence type="ECO:0008006" key="4">
    <source>
        <dbReference type="Google" id="ProtNLM"/>
    </source>
</evidence>
<sequence length="165" mass="19115">MNRILIISLVLIKLAMTIPSHYFNDNSPYKINLVHNQTKHQSNSVKNSNFLAQQIFPINQQNSMLAFLPSIPYPIQQKTMTPSGEIIIENLIGGLRFNCINKPTGHFRDTFFCDVFHACVHGQQRKTYACPFVGELVFFDDRSRRCEFVRNNAYGCLNNNYLNFY</sequence>
<keyword evidence="3" id="KW-1185">Reference proteome</keyword>
<evidence type="ECO:0000256" key="1">
    <source>
        <dbReference type="SAM" id="SignalP"/>
    </source>
</evidence>
<feature type="signal peptide" evidence="1">
    <location>
        <begin position="1"/>
        <end position="17"/>
    </location>
</feature>
<feature type="chain" id="PRO_5018131229" description="Chitin-binding type-2 domain-containing protein" evidence="1">
    <location>
        <begin position="18"/>
        <end position="165"/>
    </location>
</feature>